<dbReference type="InterPro" id="IPR000719">
    <property type="entry name" value="Prot_kinase_dom"/>
</dbReference>
<keyword evidence="3" id="KW-0547">Nucleotide-binding</keyword>
<comment type="caution">
    <text evidence="7">The sequence shown here is derived from an EMBL/GenBank/DDBJ whole genome shotgun (WGS) entry which is preliminary data.</text>
</comment>
<name>A0AAD1UUI0_EUPCR</name>
<keyword evidence="4" id="KW-0418">Kinase</keyword>
<keyword evidence="2" id="KW-0808">Transferase</keyword>
<dbReference type="AlphaFoldDB" id="A0AAD1UUI0"/>
<dbReference type="PANTHER" id="PTHR24345">
    <property type="entry name" value="SERINE/THREONINE-PROTEIN KINASE PLK"/>
    <property type="match status" value="1"/>
</dbReference>
<dbReference type="PANTHER" id="PTHR24345:SF91">
    <property type="entry name" value="SERINE_THREONINE-PROTEIN KINASE PLK4"/>
    <property type="match status" value="1"/>
</dbReference>
<dbReference type="GO" id="GO:0004674">
    <property type="term" value="F:protein serine/threonine kinase activity"/>
    <property type="evidence" value="ECO:0007669"/>
    <property type="project" value="UniProtKB-KW"/>
</dbReference>
<evidence type="ECO:0000313" key="8">
    <source>
        <dbReference type="Proteomes" id="UP001295684"/>
    </source>
</evidence>
<dbReference type="GO" id="GO:0005524">
    <property type="term" value="F:ATP binding"/>
    <property type="evidence" value="ECO:0007669"/>
    <property type="project" value="UniProtKB-KW"/>
</dbReference>
<gene>
    <name evidence="7" type="ORF">ECRASSUSDP1_LOCUS13433</name>
</gene>
<dbReference type="InterPro" id="IPR008271">
    <property type="entry name" value="Ser/Thr_kinase_AS"/>
</dbReference>
<organism evidence="7 8">
    <name type="scientific">Euplotes crassus</name>
    <dbReference type="NCBI Taxonomy" id="5936"/>
    <lineage>
        <taxon>Eukaryota</taxon>
        <taxon>Sar</taxon>
        <taxon>Alveolata</taxon>
        <taxon>Ciliophora</taxon>
        <taxon>Intramacronucleata</taxon>
        <taxon>Spirotrichea</taxon>
        <taxon>Hypotrichia</taxon>
        <taxon>Euplotida</taxon>
        <taxon>Euplotidae</taxon>
        <taxon>Moneuplotes</taxon>
    </lineage>
</organism>
<dbReference type="PROSITE" id="PS00108">
    <property type="entry name" value="PROTEIN_KINASE_ST"/>
    <property type="match status" value="1"/>
</dbReference>
<dbReference type="InterPro" id="IPR011009">
    <property type="entry name" value="Kinase-like_dom_sf"/>
</dbReference>
<evidence type="ECO:0000256" key="1">
    <source>
        <dbReference type="ARBA" id="ARBA00022527"/>
    </source>
</evidence>
<sequence>MIDGKYNLKNLMGIGGSSRVYSCLDTTDGQEYAIKVIRKDKGYSNEVSTRIVELEANTMINLGEHPNLVNFVDANKSHCCYKKLNSKEGMNEDKYVTVREEINYLILEKCENGSLSKYVKTTGPFDELAARFLFTQLCGAVHFMHSQEYVHLDIKLDNILLDKYFNLKLADLGIALCSKGTTKLLAHKRGTNKYMAPEVANASSKRPYNVFGADIYSLGVCLHLMLFGTYPIADGDSMMSTDDEVDGSPRQRFESFPFLDSTSSELASYLSEDCLDLIEKMLSQDASKRPNIEEISNHPWMTQEFPSQVGEIVYSELHERFNHLKSLVAGSSPSFSIDLE</sequence>
<evidence type="ECO:0000256" key="4">
    <source>
        <dbReference type="ARBA" id="ARBA00022777"/>
    </source>
</evidence>
<evidence type="ECO:0000256" key="3">
    <source>
        <dbReference type="ARBA" id="ARBA00022741"/>
    </source>
</evidence>
<accession>A0AAD1UUI0</accession>
<feature type="domain" description="Protein kinase" evidence="6">
    <location>
        <begin position="6"/>
        <end position="301"/>
    </location>
</feature>
<keyword evidence="1" id="KW-0723">Serine/threonine-protein kinase</keyword>
<dbReference type="Proteomes" id="UP001295684">
    <property type="component" value="Unassembled WGS sequence"/>
</dbReference>
<evidence type="ECO:0000313" key="7">
    <source>
        <dbReference type="EMBL" id="CAI2372105.1"/>
    </source>
</evidence>
<evidence type="ECO:0000256" key="5">
    <source>
        <dbReference type="ARBA" id="ARBA00022840"/>
    </source>
</evidence>
<dbReference type="SMART" id="SM00220">
    <property type="entry name" value="S_TKc"/>
    <property type="match status" value="1"/>
</dbReference>
<keyword evidence="8" id="KW-1185">Reference proteome</keyword>
<dbReference type="Pfam" id="PF00069">
    <property type="entry name" value="Pkinase"/>
    <property type="match status" value="1"/>
</dbReference>
<keyword evidence="5" id="KW-0067">ATP-binding</keyword>
<protein>
    <recommendedName>
        <fullName evidence="6">Protein kinase domain-containing protein</fullName>
    </recommendedName>
</protein>
<dbReference type="SUPFAM" id="SSF56112">
    <property type="entry name" value="Protein kinase-like (PK-like)"/>
    <property type="match status" value="1"/>
</dbReference>
<reference evidence="7" key="1">
    <citation type="submission" date="2023-07" db="EMBL/GenBank/DDBJ databases">
        <authorList>
            <consortium name="AG Swart"/>
            <person name="Singh M."/>
            <person name="Singh A."/>
            <person name="Seah K."/>
            <person name="Emmerich C."/>
        </authorList>
    </citation>
    <scope>NUCLEOTIDE SEQUENCE</scope>
    <source>
        <strain evidence="7">DP1</strain>
    </source>
</reference>
<evidence type="ECO:0000256" key="2">
    <source>
        <dbReference type="ARBA" id="ARBA00022679"/>
    </source>
</evidence>
<dbReference type="GO" id="GO:0005634">
    <property type="term" value="C:nucleus"/>
    <property type="evidence" value="ECO:0007669"/>
    <property type="project" value="TreeGrafter"/>
</dbReference>
<evidence type="ECO:0000259" key="6">
    <source>
        <dbReference type="PROSITE" id="PS50011"/>
    </source>
</evidence>
<dbReference type="Gene3D" id="1.10.510.10">
    <property type="entry name" value="Transferase(Phosphotransferase) domain 1"/>
    <property type="match status" value="1"/>
</dbReference>
<dbReference type="EMBL" id="CAMPGE010013367">
    <property type="protein sequence ID" value="CAI2372105.1"/>
    <property type="molecule type" value="Genomic_DNA"/>
</dbReference>
<dbReference type="PROSITE" id="PS50011">
    <property type="entry name" value="PROTEIN_KINASE_DOM"/>
    <property type="match status" value="1"/>
</dbReference>
<proteinExistence type="predicted"/>